<evidence type="ECO:0000256" key="1">
    <source>
        <dbReference type="ARBA" id="ARBA00004141"/>
    </source>
</evidence>
<keyword evidence="4 5" id="KW-0472">Membrane</keyword>
<evidence type="ECO:0000256" key="5">
    <source>
        <dbReference type="SAM" id="Phobius"/>
    </source>
</evidence>
<evidence type="ECO:0000256" key="3">
    <source>
        <dbReference type="ARBA" id="ARBA00022989"/>
    </source>
</evidence>
<sequence length="243" mass="26955">MIWVYASLLLSNLANQRLPGSLTEDAFNKPWRPISSGRISPNEARHAMLYLVPSVMLLGAVSDAFRETTSFIAFLWMYNDLEGANMSIWWRNLLNGLGLMTLSAGATAVTNGHVDYSLASGTAFHWLVITGLVVCTTIHAQDLPDIVGDRATGRETIPIIYGDMVARVSLVIGVMFWSFAVPAFWGFGWAGYVPTVGLGLAMNSFSFWRQNLQGDEVAWKLWCCWYAVIYLLPCSRVIFSVIS</sequence>
<gene>
    <name evidence="6" type="ORF">CH063_10842</name>
    <name evidence="7" type="ORF">CH63R_13402</name>
</gene>
<feature type="transmembrane region" description="Helical" evidence="5">
    <location>
        <begin position="221"/>
        <end position="242"/>
    </location>
</feature>
<dbReference type="GO" id="GO:0016765">
    <property type="term" value="F:transferase activity, transferring alkyl or aryl (other than methyl) groups"/>
    <property type="evidence" value="ECO:0007669"/>
    <property type="project" value="InterPro"/>
</dbReference>
<dbReference type="Proteomes" id="UP000092177">
    <property type="component" value="Chromosome 9"/>
</dbReference>
<reference evidence="6" key="1">
    <citation type="submission" date="2011-12" db="EMBL/GenBank/DDBJ databases">
        <title>The genome sequence of Colletotrichum higginsianum IMI 34906.</title>
        <authorList>
            <person name="Ma L.-J."/>
            <person name="O'Connell R."/>
            <person name="van Themaat E.V.L."/>
            <person name="Stueber K."/>
            <person name="Young S.K."/>
            <person name="Zeng Q."/>
            <person name="Gargeya S."/>
            <person name="Fitzgerald M."/>
            <person name="Haas B."/>
            <person name="Abouelleil A."/>
            <person name="Alvarado L."/>
            <person name="Arachchi H.M."/>
            <person name="Berlin A."/>
            <person name="Chapman S.B."/>
            <person name="Gearin G."/>
            <person name="Goldberg J."/>
            <person name="Griggs A."/>
            <person name="Gujja S."/>
            <person name="Hansen M."/>
            <person name="Heiman D."/>
            <person name="Howarth C."/>
            <person name="Larimer J."/>
            <person name="Lui A."/>
            <person name="MacDonald P.J.P."/>
            <person name="McCowen C."/>
            <person name="Montmayeur A."/>
            <person name="Murphy C."/>
            <person name="Neiman D."/>
            <person name="Pearson M."/>
            <person name="Priest M."/>
            <person name="Roberts A."/>
            <person name="Saif S."/>
            <person name="Shea T."/>
            <person name="Sisk P."/>
            <person name="Stolte C."/>
            <person name="Sykes S."/>
            <person name="Wortman J."/>
            <person name="Nusbaum C."/>
            <person name="Birren B."/>
        </authorList>
    </citation>
    <scope>NUCLEOTIDE SEQUENCE</scope>
    <source>
        <strain evidence="6">IMI 349063</strain>
    </source>
</reference>
<dbReference type="PANTHER" id="PTHR42723">
    <property type="entry name" value="CHLOROPHYLL SYNTHASE"/>
    <property type="match status" value="1"/>
</dbReference>
<dbReference type="CDD" id="cd13965">
    <property type="entry name" value="PT_UbiA_3"/>
    <property type="match status" value="1"/>
</dbReference>
<reference evidence="7" key="3">
    <citation type="submission" date="2016-02" db="EMBL/GenBank/DDBJ databases">
        <title>Resequencing and annotation of the Colletotrichum higginsianum genome.</title>
        <authorList>
            <person name="O'Connell R."/>
            <person name="Zambounis A."/>
            <person name="Thon M."/>
            <person name="Dallery J.-F."/>
        </authorList>
    </citation>
    <scope>NUCLEOTIDE SEQUENCE [LARGE SCALE GENOMIC DNA]</scope>
    <source>
        <strain evidence="7">IMI 349063</strain>
    </source>
</reference>
<proteinExistence type="predicted"/>
<keyword evidence="9" id="KW-1185">Reference proteome</keyword>
<evidence type="ECO:0000313" key="9">
    <source>
        <dbReference type="Proteomes" id="UP000092177"/>
    </source>
</evidence>
<dbReference type="EMBL" id="LTAN01000009">
    <property type="protein sequence ID" value="OBR04275.1"/>
    <property type="molecule type" value="Genomic_DNA"/>
</dbReference>
<comment type="subcellular location">
    <subcellularLocation>
        <location evidence="1">Membrane</location>
        <topology evidence="1">Multi-pass membrane protein</topology>
    </subcellularLocation>
</comment>
<evidence type="ECO:0000313" key="6">
    <source>
        <dbReference type="EMBL" id="CCF40215.1"/>
    </source>
</evidence>
<accession>H1VJ12</accession>
<evidence type="ECO:0000313" key="8">
    <source>
        <dbReference type="Proteomes" id="UP000007174"/>
    </source>
</evidence>
<evidence type="ECO:0000313" key="7">
    <source>
        <dbReference type="EMBL" id="OBR04275.1"/>
    </source>
</evidence>
<dbReference type="InterPro" id="IPR000537">
    <property type="entry name" value="UbiA_prenyltransferase"/>
</dbReference>
<dbReference type="VEuPathDB" id="FungiDB:CH63R_13402"/>
<keyword evidence="3 5" id="KW-1133">Transmembrane helix</keyword>
<feature type="transmembrane region" description="Helical" evidence="5">
    <location>
        <begin position="191"/>
        <end position="209"/>
    </location>
</feature>
<dbReference type="InterPro" id="IPR050475">
    <property type="entry name" value="Prenyltransferase_related"/>
</dbReference>
<dbReference type="KEGG" id="chig:CH63R_13402"/>
<name>H1VJ12_COLHI</name>
<dbReference type="EMBL" id="CACQ02003938">
    <property type="protein sequence ID" value="CCF40215.1"/>
    <property type="molecule type" value="Genomic_DNA"/>
</dbReference>
<feature type="transmembrane region" description="Helical" evidence="5">
    <location>
        <begin position="164"/>
        <end position="185"/>
    </location>
</feature>
<protein>
    <submittedName>
        <fullName evidence="7">UbiA prenyltransferase</fullName>
    </submittedName>
</protein>
<reference evidence="9" key="4">
    <citation type="journal article" date="2017" name="BMC Genomics">
        <title>Gapless genome assembly of Colletotrichum higginsianum reveals chromosome structure and association of transposable elements with secondary metabolite gene clusters.</title>
        <authorList>
            <person name="Dallery J.-F."/>
            <person name="Lapalu N."/>
            <person name="Zampounis A."/>
            <person name="Pigne S."/>
            <person name="Luyten I."/>
            <person name="Amselem J."/>
            <person name="Wittenberg A.H.J."/>
            <person name="Zhou S."/>
            <person name="de Queiroz M.V."/>
            <person name="Robin G.P."/>
            <person name="Auger A."/>
            <person name="Hainaut M."/>
            <person name="Henrissat B."/>
            <person name="Kim K.-T."/>
            <person name="Lee Y.-H."/>
            <person name="Lespinet O."/>
            <person name="Schwartz D.C."/>
            <person name="Thon M.R."/>
            <person name="O'Connell R.J."/>
        </authorList>
    </citation>
    <scope>NUCLEOTIDE SEQUENCE [LARGE SCALE GENOMIC DNA]</scope>
    <source>
        <strain evidence="9">IMI 349063</strain>
    </source>
</reference>
<evidence type="ECO:0000256" key="2">
    <source>
        <dbReference type="ARBA" id="ARBA00022692"/>
    </source>
</evidence>
<dbReference type="eggNOG" id="ENOG502SNAR">
    <property type="taxonomic scope" value="Eukaryota"/>
</dbReference>
<reference evidence="8" key="2">
    <citation type="journal article" date="2012" name="Nat. Genet.">
        <title>Lifestyle transitions in plant pathogenic Colletotrichum fungi deciphered by genome and transcriptome analyses.</title>
        <authorList>
            <person name="O'Connell R.J."/>
            <person name="Thon M.R."/>
            <person name="Hacquard S."/>
            <person name="Amyotte S.G."/>
            <person name="Kleemann J."/>
            <person name="Torres M.F."/>
            <person name="Damm U."/>
            <person name="Buiate E.A."/>
            <person name="Epstein L."/>
            <person name="Alkan N."/>
            <person name="Altmueller J."/>
            <person name="Alvarado-Balderrama L."/>
            <person name="Bauser C.A."/>
            <person name="Becker C."/>
            <person name="Birren B.W."/>
            <person name="Chen Z."/>
            <person name="Choi J."/>
            <person name="Crouch J.A."/>
            <person name="Duvick J.P."/>
            <person name="Farman M.A."/>
            <person name="Gan P."/>
            <person name="Heiman D."/>
            <person name="Henrissat B."/>
            <person name="Howard R.J."/>
            <person name="Kabbage M."/>
            <person name="Koch C."/>
            <person name="Kracher B."/>
            <person name="Kubo Y."/>
            <person name="Law A.D."/>
            <person name="Lebrun M.-H."/>
            <person name="Lee Y.-H."/>
            <person name="Miyara I."/>
            <person name="Moore N."/>
            <person name="Neumann U."/>
            <person name="Nordstroem K."/>
            <person name="Panaccione D.G."/>
            <person name="Panstruga R."/>
            <person name="Place M."/>
            <person name="Proctor R.H."/>
            <person name="Prusky D."/>
            <person name="Rech G."/>
            <person name="Reinhardt R."/>
            <person name="Rollins J.A."/>
            <person name="Rounsley S."/>
            <person name="Schardl C.L."/>
            <person name="Schwartz D.C."/>
            <person name="Shenoy N."/>
            <person name="Shirasu K."/>
            <person name="Sikhakolli U.R."/>
            <person name="Stueber K."/>
            <person name="Sukno S.A."/>
            <person name="Sweigard J.A."/>
            <person name="Takano Y."/>
            <person name="Takahara H."/>
            <person name="Trail F."/>
            <person name="van der Does H.C."/>
            <person name="Voll L.M."/>
            <person name="Will I."/>
            <person name="Young S."/>
            <person name="Zeng Q."/>
            <person name="Zhang J."/>
            <person name="Zhou S."/>
            <person name="Dickman M.B."/>
            <person name="Schulze-Lefert P."/>
            <person name="Ver Loren van Themaat E."/>
            <person name="Ma L.-J."/>
            <person name="Vaillancourt L.J."/>
        </authorList>
    </citation>
    <scope>NUCLEOTIDE SEQUENCE [LARGE SCALE GENOMIC DNA]</scope>
    <source>
        <strain evidence="8">IMI 349063</strain>
    </source>
</reference>
<dbReference type="STRING" id="759273.H1VJ12"/>
<dbReference type="Proteomes" id="UP000007174">
    <property type="component" value="Unassembled WGS sequence"/>
</dbReference>
<dbReference type="RefSeq" id="XP_018152793.1">
    <property type="nucleotide sequence ID" value="XM_018308376.1"/>
</dbReference>
<dbReference type="PANTHER" id="PTHR42723:SF1">
    <property type="entry name" value="CHLOROPHYLL SYNTHASE, CHLOROPLASTIC"/>
    <property type="match status" value="1"/>
</dbReference>
<dbReference type="HOGENOM" id="CLU_063928_0_1_1"/>
<organism evidence="6 8">
    <name type="scientific">Colletotrichum higginsianum (strain IMI 349063)</name>
    <name type="common">Crucifer anthracnose fungus</name>
    <dbReference type="NCBI Taxonomy" id="759273"/>
    <lineage>
        <taxon>Eukaryota</taxon>
        <taxon>Fungi</taxon>
        <taxon>Dikarya</taxon>
        <taxon>Ascomycota</taxon>
        <taxon>Pezizomycotina</taxon>
        <taxon>Sordariomycetes</taxon>
        <taxon>Hypocreomycetidae</taxon>
        <taxon>Glomerellales</taxon>
        <taxon>Glomerellaceae</taxon>
        <taxon>Colletotrichum</taxon>
        <taxon>Colletotrichum destructivum species complex</taxon>
    </lineage>
</organism>
<evidence type="ECO:0000256" key="4">
    <source>
        <dbReference type="ARBA" id="ARBA00023136"/>
    </source>
</evidence>
<keyword evidence="7" id="KW-0808">Transferase</keyword>
<dbReference type="Pfam" id="PF01040">
    <property type="entry name" value="UbiA"/>
    <property type="match status" value="1"/>
</dbReference>
<dbReference type="OrthoDB" id="434972at2759"/>
<keyword evidence="2 5" id="KW-0812">Transmembrane</keyword>
<dbReference type="GeneID" id="28872483"/>
<dbReference type="AlphaFoldDB" id="H1VJ12"/>
<dbReference type="GO" id="GO:0016020">
    <property type="term" value="C:membrane"/>
    <property type="evidence" value="ECO:0007669"/>
    <property type="project" value="UniProtKB-SubCell"/>
</dbReference>